<dbReference type="PANTHER" id="PTHR12899">
    <property type="entry name" value="39S RIBOSOMAL PROTEIN L18, MITOCHONDRIAL"/>
    <property type="match status" value="1"/>
</dbReference>
<accession>A0A381PZ70</accession>
<dbReference type="Pfam" id="PF00861">
    <property type="entry name" value="Ribosomal_L18p"/>
    <property type="match status" value="1"/>
</dbReference>
<dbReference type="AlphaFoldDB" id="A0A381PZ70"/>
<sequence length="119" mass="13568">MGILKAKKEQYLRRKKRSKKSFPIEGEYRLCVYKSAKHIEAQVIDDFNHNTIIAASSKEKAYNSKKINKTELASLVGKSLAERAKSKKVISVYFDRNGFKYHGRVKALAEASRKGGLKF</sequence>
<dbReference type="InterPro" id="IPR005484">
    <property type="entry name" value="Ribosomal_uL18_bac/plant/anim"/>
</dbReference>
<proteinExistence type="inferred from homology"/>
<comment type="similarity">
    <text evidence="1">Belongs to the universal ribosomal protein uL18 family.</text>
</comment>
<dbReference type="SUPFAM" id="SSF53137">
    <property type="entry name" value="Translational machinery components"/>
    <property type="match status" value="1"/>
</dbReference>
<evidence type="ECO:0000256" key="1">
    <source>
        <dbReference type="ARBA" id="ARBA00007116"/>
    </source>
</evidence>
<gene>
    <name evidence="6" type="ORF">METZ01_LOCUS24812</name>
</gene>
<dbReference type="CDD" id="cd00432">
    <property type="entry name" value="Ribosomal_L18_L5e"/>
    <property type="match status" value="1"/>
</dbReference>
<reference evidence="6" key="1">
    <citation type="submission" date="2018-05" db="EMBL/GenBank/DDBJ databases">
        <authorList>
            <person name="Lanie J.A."/>
            <person name="Ng W.-L."/>
            <person name="Kazmierczak K.M."/>
            <person name="Andrzejewski T.M."/>
            <person name="Davidsen T.M."/>
            <person name="Wayne K.J."/>
            <person name="Tettelin H."/>
            <person name="Glass J.I."/>
            <person name="Rusch D."/>
            <person name="Podicherti R."/>
            <person name="Tsui H.-C.T."/>
            <person name="Winkler M.E."/>
        </authorList>
    </citation>
    <scope>NUCLEOTIDE SEQUENCE</scope>
</reference>
<keyword evidence="3" id="KW-0694">RNA-binding</keyword>
<dbReference type="GO" id="GO:0006412">
    <property type="term" value="P:translation"/>
    <property type="evidence" value="ECO:0007669"/>
    <property type="project" value="InterPro"/>
</dbReference>
<dbReference type="GO" id="GO:0003735">
    <property type="term" value="F:structural constituent of ribosome"/>
    <property type="evidence" value="ECO:0007669"/>
    <property type="project" value="InterPro"/>
</dbReference>
<dbReference type="InterPro" id="IPR057268">
    <property type="entry name" value="Ribosomal_L18"/>
</dbReference>
<dbReference type="HAMAP" id="MF_01337_B">
    <property type="entry name" value="Ribosomal_uL18_B"/>
    <property type="match status" value="1"/>
</dbReference>
<evidence type="ECO:0000313" key="6">
    <source>
        <dbReference type="EMBL" id="SUZ71958.1"/>
    </source>
</evidence>
<dbReference type="EMBL" id="UINC01001138">
    <property type="protein sequence ID" value="SUZ71958.1"/>
    <property type="molecule type" value="Genomic_DNA"/>
</dbReference>
<keyword evidence="5" id="KW-0687">Ribonucleoprotein</keyword>
<dbReference type="GO" id="GO:0008097">
    <property type="term" value="F:5S rRNA binding"/>
    <property type="evidence" value="ECO:0007669"/>
    <property type="project" value="TreeGrafter"/>
</dbReference>
<keyword evidence="4" id="KW-0689">Ribosomal protein</keyword>
<evidence type="ECO:0000256" key="2">
    <source>
        <dbReference type="ARBA" id="ARBA00022730"/>
    </source>
</evidence>
<evidence type="ECO:0008006" key="7">
    <source>
        <dbReference type="Google" id="ProtNLM"/>
    </source>
</evidence>
<protein>
    <recommendedName>
        <fullName evidence="7">50S ribosomal protein L18</fullName>
    </recommendedName>
</protein>
<dbReference type="NCBIfam" id="TIGR00060">
    <property type="entry name" value="L18_bact"/>
    <property type="match status" value="1"/>
</dbReference>
<keyword evidence="2" id="KW-0699">rRNA-binding</keyword>
<evidence type="ECO:0000256" key="3">
    <source>
        <dbReference type="ARBA" id="ARBA00022884"/>
    </source>
</evidence>
<evidence type="ECO:0000256" key="4">
    <source>
        <dbReference type="ARBA" id="ARBA00022980"/>
    </source>
</evidence>
<organism evidence="6">
    <name type="scientific">marine metagenome</name>
    <dbReference type="NCBI Taxonomy" id="408172"/>
    <lineage>
        <taxon>unclassified sequences</taxon>
        <taxon>metagenomes</taxon>
        <taxon>ecological metagenomes</taxon>
    </lineage>
</organism>
<dbReference type="FunFam" id="3.30.420.100:FF:000001">
    <property type="entry name" value="50S ribosomal protein L18"/>
    <property type="match status" value="1"/>
</dbReference>
<evidence type="ECO:0000256" key="5">
    <source>
        <dbReference type="ARBA" id="ARBA00023274"/>
    </source>
</evidence>
<dbReference type="Gene3D" id="3.30.420.100">
    <property type="match status" value="1"/>
</dbReference>
<name>A0A381PZ70_9ZZZZ</name>
<dbReference type="PANTHER" id="PTHR12899:SF3">
    <property type="entry name" value="LARGE RIBOSOMAL SUBUNIT PROTEIN UL18M"/>
    <property type="match status" value="1"/>
</dbReference>
<dbReference type="GO" id="GO:0022625">
    <property type="term" value="C:cytosolic large ribosomal subunit"/>
    <property type="evidence" value="ECO:0007669"/>
    <property type="project" value="TreeGrafter"/>
</dbReference>
<dbReference type="InterPro" id="IPR004389">
    <property type="entry name" value="Ribosomal_uL18_bac-type"/>
</dbReference>